<reference evidence="3 4" key="1">
    <citation type="submission" date="2019-10" db="EMBL/GenBank/DDBJ databases">
        <title>Description of Paenibacillus humi sp. nov.</title>
        <authorList>
            <person name="Carlier A."/>
            <person name="Qi S."/>
        </authorList>
    </citation>
    <scope>NUCLEOTIDE SEQUENCE [LARGE SCALE GENOMIC DNA]</scope>
    <source>
        <strain evidence="3 4">LMG 31461</strain>
    </source>
</reference>
<dbReference type="EMBL" id="WHNY01000009">
    <property type="protein sequence ID" value="NOU63246.1"/>
    <property type="molecule type" value="Genomic_DNA"/>
</dbReference>
<dbReference type="Gene3D" id="3.30.470.20">
    <property type="entry name" value="ATP-grasp fold, B domain"/>
    <property type="match status" value="1"/>
</dbReference>
<dbReference type="Pfam" id="PF02655">
    <property type="entry name" value="ATP-grasp_3"/>
    <property type="match status" value="1"/>
</dbReference>
<keyword evidence="1" id="KW-0547">Nucleotide-binding</keyword>
<keyword evidence="1" id="KW-0067">ATP-binding</keyword>
<gene>
    <name evidence="3" type="ORF">GC096_04205</name>
</gene>
<evidence type="ECO:0000313" key="3">
    <source>
        <dbReference type="EMBL" id="NOU63246.1"/>
    </source>
</evidence>
<dbReference type="InterPro" id="IPR003806">
    <property type="entry name" value="ATP-grasp_PylC-type"/>
</dbReference>
<dbReference type="SUPFAM" id="SSF56059">
    <property type="entry name" value="Glutathione synthetase ATP-binding domain-like"/>
    <property type="match status" value="1"/>
</dbReference>
<evidence type="ECO:0000256" key="1">
    <source>
        <dbReference type="PROSITE-ProRule" id="PRU00409"/>
    </source>
</evidence>
<evidence type="ECO:0000313" key="4">
    <source>
        <dbReference type="Proteomes" id="UP000653578"/>
    </source>
</evidence>
<feature type="domain" description="ATP-grasp" evidence="2">
    <location>
        <begin position="144"/>
        <end position="345"/>
    </location>
</feature>
<name>A0ABX1X4S9_9BACL</name>
<organism evidence="3 4">
    <name type="scientific">Paenibacillus plantarum</name>
    <dbReference type="NCBI Taxonomy" id="2654975"/>
    <lineage>
        <taxon>Bacteria</taxon>
        <taxon>Bacillati</taxon>
        <taxon>Bacillota</taxon>
        <taxon>Bacilli</taxon>
        <taxon>Bacillales</taxon>
        <taxon>Paenibacillaceae</taxon>
        <taxon>Paenibacillus</taxon>
    </lineage>
</organism>
<dbReference type="Proteomes" id="UP000653578">
    <property type="component" value="Unassembled WGS sequence"/>
</dbReference>
<dbReference type="InterPro" id="IPR011761">
    <property type="entry name" value="ATP-grasp"/>
</dbReference>
<keyword evidence="4" id="KW-1185">Reference proteome</keyword>
<evidence type="ECO:0000259" key="2">
    <source>
        <dbReference type="PROSITE" id="PS50975"/>
    </source>
</evidence>
<dbReference type="PROSITE" id="PS50975">
    <property type="entry name" value="ATP_GRASP"/>
    <property type="match status" value="1"/>
</dbReference>
<protein>
    <submittedName>
        <fullName evidence="3">ATP-grasp domain-containing protein</fullName>
    </submittedName>
</protein>
<comment type="caution">
    <text evidence="3">The sequence shown here is derived from an EMBL/GenBank/DDBJ whole genome shotgun (WGS) entry which is preliminary data.</text>
</comment>
<proteinExistence type="predicted"/>
<sequence length="413" mass="48671">MRNPRKLMIEDSRIAIWYFNINQEQLWNTSQVFPSMTDKLQLELVKQQEQQQLFIAEPHDIVLMNYTLDYDYLQYLQSWGIQLPQIVMQFRSETLSKLQHDNSLLIPYIFSEESYIENGWIRELKILGGSPELVKSINNKFTTRRLAEEYGFNITKGYFCYNINELQSAYHKLCESGFRKCVIKIPFGSSGKGLRIIENTEGFNTFLKFIQRRSTTFELLIEGWYCDARCINGQLWVAENKVEVIAVTEQKIDLNGVYEGTNYTPDFHSLVIHQYSQELVRLGEILQERGYRGICGIDSIIDREGFIYPIIEINARLTQVTYLLPVVNRLINSYPYIHSMYRKFDKSYSLGFKEILSELTNLLEPDDRNKFLIYTFAKTETEGSKSMYRVYVLFYGKDYVKFQNMLVDFSNSR</sequence>
<accession>A0ABX1X4S9</accession>